<evidence type="ECO:0000256" key="9">
    <source>
        <dbReference type="PIRSR" id="PIRSR604241-50"/>
    </source>
</evidence>
<dbReference type="RefSeq" id="XP_002108038.1">
    <property type="nucleotide sequence ID" value="XM_002108002.1"/>
</dbReference>
<dbReference type="GO" id="GO:0000045">
    <property type="term" value="P:autophagosome assembly"/>
    <property type="evidence" value="ECO:0000318"/>
    <property type="project" value="GO_Central"/>
</dbReference>
<dbReference type="KEGG" id="tad:TRIADDRAFT_19802"/>
<dbReference type="InterPro" id="IPR029071">
    <property type="entry name" value="Ubiquitin-like_domsf"/>
</dbReference>
<organism evidence="11 12">
    <name type="scientific">Trichoplax adhaerens</name>
    <name type="common">Trichoplax reptans</name>
    <dbReference type="NCBI Taxonomy" id="10228"/>
    <lineage>
        <taxon>Eukaryota</taxon>
        <taxon>Metazoa</taxon>
        <taxon>Placozoa</taxon>
        <taxon>Uniplacotomia</taxon>
        <taxon>Trichoplacea</taxon>
        <taxon>Trichoplacidae</taxon>
        <taxon>Trichoplax</taxon>
    </lineage>
</organism>
<keyword evidence="12" id="KW-1185">Reference proteome</keyword>
<dbReference type="InParanoid" id="B3RLS5"/>
<dbReference type="STRING" id="10228.B3RLS5"/>
<evidence type="ECO:0000256" key="10">
    <source>
        <dbReference type="RuleBase" id="RU004384"/>
    </source>
</evidence>
<evidence type="ECO:0000256" key="8">
    <source>
        <dbReference type="ARBA" id="ARBA00037868"/>
    </source>
</evidence>
<keyword evidence="6 9" id="KW-0449">Lipoprotein</keyword>
<dbReference type="FunFam" id="3.10.20.90:FF:000149">
    <property type="entry name" value="microtubule-associated proteins 1A/1B light chain 3C"/>
    <property type="match status" value="1"/>
</dbReference>
<dbReference type="SUPFAM" id="SSF54236">
    <property type="entry name" value="Ubiquitin-like"/>
    <property type="match status" value="1"/>
</dbReference>
<dbReference type="EMBL" id="DS985241">
    <property type="protein sequence ID" value="EDV28836.1"/>
    <property type="molecule type" value="Genomic_DNA"/>
</dbReference>
<evidence type="ECO:0000313" key="11">
    <source>
        <dbReference type="EMBL" id="EDV28836.1"/>
    </source>
</evidence>
<dbReference type="Pfam" id="PF02991">
    <property type="entry name" value="ATG8"/>
    <property type="match status" value="1"/>
</dbReference>
<dbReference type="GO" id="GO:0012505">
    <property type="term" value="C:endomembrane system"/>
    <property type="evidence" value="ECO:0007669"/>
    <property type="project" value="UniProtKB-SubCell"/>
</dbReference>
<dbReference type="GO" id="GO:0031625">
    <property type="term" value="F:ubiquitin protein ligase binding"/>
    <property type="evidence" value="ECO:0000318"/>
    <property type="project" value="GO_Central"/>
</dbReference>
<sequence>MSKDYVSFKQRRSFVCRKRDAQEIREKYPDKIPVVVERLHTEKHLPLLDKNKFLVPEDLTMSQFINIIRKRLVLNPTQAFFLLINQKNMASISTPLIELYHHERDEDGFLYMVYASQETFGTD</sequence>
<dbReference type="PhylomeDB" id="B3RLS5"/>
<dbReference type="OrthoDB" id="6738456at2759"/>
<dbReference type="GO" id="GO:0008017">
    <property type="term" value="F:microtubule binding"/>
    <property type="evidence" value="ECO:0000318"/>
    <property type="project" value="GO_Central"/>
</dbReference>
<dbReference type="FunCoup" id="B3RLS5">
    <property type="interactions" value="403"/>
</dbReference>
<reference evidence="11 12" key="1">
    <citation type="journal article" date="2008" name="Nature">
        <title>The Trichoplax genome and the nature of placozoans.</title>
        <authorList>
            <person name="Srivastava M."/>
            <person name="Begovic E."/>
            <person name="Chapman J."/>
            <person name="Putnam N.H."/>
            <person name="Hellsten U."/>
            <person name="Kawashima T."/>
            <person name="Kuo A."/>
            <person name="Mitros T."/>
            <person name="Salamov A."/>
            <person name="Carpenter M.L."/>
            <person name="Signorovitch A.Y."/>
            <person name="Moreno M.A."/>
            <person name="Kamm K."/>
            <person name="Grimwood J."/>
            <person name="Schmutz J."/>
            <person name="Shapiro H."/>
            <person name="Grigoriev I.V."/>
            <person name="Buss L.W."/>
            <person name="Schierwater B."/>
            <person name="Dellaporta S.L."/>
            <person name="Rokhsar D.S."/>
        </authorList>
    </citation>
    <scope>NUCLEOTIDE SEQUENCE [LARGE SCALE GENOMIC DNA]</scope>
    <source>
        <strain evidence="11 12">Grell-BS-1999</strain>
    </source>
</reference>
<name>B3RLS5_TRIAD</name>
<evidence type="ECO:0000256" key="6">
    <source>
        <dbReference type="ARBA" id="ARBA00023288"/>
    </source>
</evidence>
<keyword evidence="7" id="KW-0968">Cytoplasmic vesicle</keyword>
<dbReference type="GO" id="GO:0000423">
    <property type="term" value="P:mitophagy"/>
    <property type="evidence" value="ECO:0000318"/>
    <property type="project" value="GO_Central"/>
</dbReference>
<dbReference type="OMA" id="YADRCKE"/>
<evidence type="ECO:0000256" key="1">
    <source>
        <dbReference type="ARBA" id="ARBA00004419"/>
    </source>
</evidence>
<protein>
    <submittedName>
        <fullName evidence="11">Uncharacterized protein</fullName>
    </submittedName>
</protein>
<comment type="similarity">
    <text evidence="2 10">Belongs to the ATG8 family.</text>
</comment>
<dbReference type="AlphaFoldDB" id="B3RLS5"/>
<keyword evidence="5" id="KW-0472">Membrane</keyword>
<dbReference type="GO" id="GO:0000421">
    <property type="term" value="C:autophagosome membrane"/>
    <property type="evidence" value="ECO:0000318"/>
    <property type="project" value="GO_Central"/>
</dbReference>
<dbReference type="PANTHER" id="PTHR10969">
    <property type="entry name" value="MICROTUBULE-ASSOCIATED PROTEINS 1A/1B LIGHT CHAIN 3-RELATED"/>
    <property type="match status" value="1"/>
</dbReference>
<dbReference type="HOGENOM" id="CLU_119276_1_1_1"/>
<dbReference type="InterPro" id="IPR004241">
    <property type="entry name" value="Atg8-like"/>
</dbReference>
<dbReference type="CDD" id="cd16129">
    <property type="entry name" value="Ubl_ATG8_MAP1LC3"/>
    <property type="match status" value="1"/>
</dbReference>
<dbReference type="eggNOG" id="KOG1654">
    <property type="taxonomic scope" value="Eukaryota"/>
</dbReference>
<keyword evidence="3" id="KW-0963">Cytoplasm</keyword>
<evidence type="ECO:0000313" key="12">
    <source>
        <dbReference type="Proteomes" id="UP000009022"/>
    </source>
</evidence>
<evidence type="ECO:0000256" key="2">
    <source>
        <dbReference type="ARBA" id="ARBA00007293"/>
    </source>
</evidence>
<dbReference type="GO" id="GO:0097352">
    <property type="term" value="P:autophagosome maturation"/>
    <property type="evidence" value="ECO:0000318"/>
    <property type="project" value="GO_Central"/>
</dbReference>
<gene>
    <name evidence="11" type="ORF">TRIADDRAFT_19802</name>
</gene>
<accession>B3RLS5</accession>
<dbReference type="GO" id="GO:0006995">
    <property type="term" value="P:cellular response to nitrogen starvation"/>
    <property type="evidence" value="ECO:0000318"/>
    <property type="project" value="GO_Central"/>
</dbReference>
<evidence type="ECO:0000256" key="3">
    <source>
        <dbReference type="ARBA" id="ARBA00022490"/>
    </source>
</evidence>
<dbReference type="GO" id="GO:0008429">
    <property type="term" value="F:phosphatidylethanolamine binding"/>
    <property type="evidence" value="ECO:0000318"/>
    <property type="project" value="GO_Central"/>
</dbReference>
<dbReference type="GeneID" id="6749253"/>
<comment type="subcellular location">
    <subcellularLocation>
        <location evidence="1">Cytoplasmic vesicle</location>
        <location evidence="1">Autophagosome</location>
    </subcellularLocation>
    <subcellularLocation>
        <location evidence="8">Endomembrane system</location>
        <topology evidence="8">Lipid-anchor</topology>
    </subcellularLocation>
</comment>
<evidence type="ECO:0000256" key="5">
    <source>
        <dbReference type="ARBA" id="ARBA00023136"/>
    </source>
</evidence>
<evidence type="ECO:0000256" key="4">
    <source>
        <dbReference type="ARBA" id="ARBA00023006"/>
    </source>
</evidence>
<feature type="lipid moiety-binding region" description="Phosphatidylserine amidated glycine; alternate" evidence="9">
    <location>
        <position position="121"/>
    </location>
</feature>
<dbReference type="Proteomes" id="UP000009022">
    <property type="component" value="Unassembled WGS sequence"/>
</dbReference>
<dbReference type="CTD" id="6749253"/>
<dbReference type="Gene3D" id="3.10.20.90">
    <property type="entry name" value="Phosphatidylinositol 3-kinase Catalytic Subunit, Chain A, domain 1"/>
    <property type="match status" value="1"/>
</dbReference>
<dbReference type="GO" id="GO:0031410">
    <property type="term" value="C:cytoplasmic vesicle"/>
    <property type="evidence" value="ECO:0007669"/>
    <property type="project" value="UniProtKB-KW"/>
</dbReference>
<evidence type="ECO:0000256" key="7">
    <source>
        <dbReference type="ARBA" id="ARBA00023329"/>
    </source>
</evidence>
<proteinExistence type="inferred from homology"/>
<keyword evidence="4 10" id="KW-0072">Autophagy</keyword>